<dbReference type="Proteomes" id="UP000644147">
    <property type="component" value="Unassembled WGS sequence"/>
</dbReference>
<proteinExistence type="predicted"/>
<name>A0ABS1C2A2_9BACT</name>
<dbReference type="RefSeq" id="WP_200506279.1">
    <property type="nucleotide sequence ID" value="NZ_JAEHFX010000005.1"/>
</dbReference>
<evidence type="ECO:0000313" key="2">
    <source>
        <dbReference type="EMBL" id="MBK0403528.1"/>
    </source>
</evidence>
<organism evidence="2 3">
    <name type="scientific">Adhaeribacter terrigena</name>
    <dbReference type="NCBI Taxonomy" id="2793070"/>
    <lineage>
        <taxon>Bacteria</taxon>
        <taxon>Pseudomonadati</taxon>
        <taxon>Bacteroidota</taxon>
        <taxon>Cytophagia</taxon>
        <taxon>Cytophagales</taxon>
        <taxon>Hymenobacteraceae</taxon>
        <taxon>Adhaeribacter</taxon>
    </lineage>
</organism>
<evidence type="ECO:0000256" key="1">
    <source>
        <dbReference type="SAM" id="SignalP"/>
    </source>
</evidence>
<sequence length="208" mass="23636">MRKNLTQLWVCMLCILGISVAAQAQNRFRPEPAQLEEVQQVVKNSRAAWQSMFPANELPEYGFRNAAEMQQALPGQPIEVYAMYRDFNGTIQAHPAGEFLVPLMLDGKPRVFLTVAHFENRWQVVAVGEMNLAQEASPYLSRAKDTSRFVWLKNLNHSADFIAEANPTLSETTLEFAPLSTAQRASFQQPLAYRELETRISKMIVQFD</sequence>
<gene>
    <name evidence="2" type="ORF">I5M27_11065</name>
</gene>
<keyword evidence="1" id="KW-0732">Signal</keyword>
<evidence type="ECO:0000313" key="3">
    <source>
        <dbReference type="Proteomes" id="UP000644147"/>
    </source>
</evidence>
<keyword evidence="3" id="KW-1185">Reference proteome</keyword>
<accession>A0ABS1C2A2</accession>
<dbReference type="EMBL" id="JAEHFX010000005">
    <property type="protein sequence ID" value="MBK0403528.1"/>
    <property type="molecule type" value="Genomic_DNA"/>
</dbReference>
<feature type="signal peptide" evidence="1">
    <location>
        <begin position="1"/>
        <end position="24"/>
    </location>
</feature>
<protein>
    <submittedName>
        <fullName evidence="2">Uncharacterized protein</fullName>
    </submittedName>
</protein>
<reference evidence="2 3" key="1">
    <citation type="submission" date="2020-12" db="EMBL/GenBank/DDBJ databases">
        <title>Bacterial novel species Adhaeribacter sp. BT258 isolated from soil.</title>
        <authorList>
            <person name="Jung H.-Y."/>
        </authorList>
    </citation>
    <scope>NUCLEOTIDE SEQUENCE [LARGE SCALE GENOMIC DNA]</scope>
    <source>
        <strain evidence="2 3">BT258</strain>
    </source>
</reference>
<feature type="chain" id="PRO_5046423948" evidence="1">
    <location>
        <begin position="25"/>
        <end position="208"/>
    </location>
</feature>
<comment type="caution">
    <text evidence="2">The sequence shown here is derived from an EMBL/GenBank/DDBJ whole genome shotgun (WGS) entry which is preliminary data.</text>
</comment>